<feature type="transmembrane region" description="Helical" evidence="1">
    <location>
        <begin position="98"/>
        <end position="119"/>
    </location>
</feature>
<name>A0ABS9QED2_9HYPH</name>
<feature type="transmembrane region" description="Helical" evidence="1">
    <location>
        <begin position="39"/>
        <end position="61"/>
    </location>
</feature>
<feature type="transmembrane region" description="Helical" evidence="1">
    <location>
        <begin position="68"/>
        <end position="86"/>
    </location>
</feature>
<evidence type="ECO:0000313" key="2">
    <source>
        <dbReference type="EMBL" id="MCG7505725.1"/>
    </source>
</evidence>
<keyword evidence="1" id="KW-0812">Transmembrane</keyword>
<accession>A0ABS9QED2</accession>
<evidence type="ECO:0000313" key="3">
    <source>
        <dbReference type="Proteomes" id="UP001201701"/>
    </source>
</evidence>
<gene>
    <name evidence="2" type="ORF">L4923_11950</name>
</gene>
<comment type="caution">
    <text evidence="2">The sequence shown here is derived from an EMBL/GenBank/DDBJ whole genome shotgun (WGS) entry which is preliminary data.</text>
</comment>
<proteinExistence type="predicted"/>
<dbReference type="Pfam" id="PF04241">
    <property type="entry name" value="DUF423"/>
    <property type="match status" value="1"/>
</dbReference>
<dbReference type="InterPro" id="IPR006696">
    <property type="entry name" value="DUF423"/>
</dbReference>
<dbReference type="EMBL" id="JAKREW010000009">
    <property type="protein sequence ID" value="MCG7505725.1"/>
    <property type="molecule type" value="Genomic_DNA"/>
</dbReference>
<protein>
    <submittedName>
        <fullName evidence="2">DUF423 domain-containing protein</fullName>
    </submittedName>
</protein>
<reference evidence="2 3" key="1">
    <citation type="submission" date="2022-02" db="EMBL/GenBank/DDBJ databases">
        <title>Draft genome sequence of Mezorhizobium retamae strain IRAMC:0171 isolated from Retama raetam nodules.</title>
        <authorList>
            <person name="Bengaied R."/>
            <person name="Sbissi I."/>
            <person name="Huber K."/>
            <person name="Ghodbane F."/>
            <person name="Nouioui I."/>
            <person name="Tarhouni M."/>
            <person name="Gtari M."/>
        </authorList>
    </citation>
    <scope>NUCLEOTIDE SEQUENCE [LARGE SCALE GENOMIC DNA]</scope>
    <source>
        <strain evidence="2 3">IRAMC:0171</strain>
    </source>
</reference>
<keyword evidence="1" id="KW-0472">Membrane</keyword>
<evidence type="ECO:0000256" key="1">
    <source>
        <dbReference type="SAM" id="Phobius"/>
    </source>
</evidence>
<organism evidence="2 3">
    <name type="scientific">Mesorhizobium retamae</name>
    <dbReference type="NCBI Taxonomy" id="2912854"/>
    <lineage>
        <taxon>Bacteria</taxon>
        <taxon>Pseudomonadati</taxon>
        <taxon>Pseudomonadota</taxon>
        <taxon>Alphaproteobacteria</taxon>
        <taxon>Hyphomicrobiales</taxon>
        <taxon>Phyllobacteriaceae</taxon>
        <taxon>Mesorhizobium</taxon>
    </lineage>
</organism>
<sequence>MNSSRFVFEPCAPLVLAAGLCGAGGVALSAAAAHIGGAFTGTVASFLLTHALALLAIGLVGGNKILRLGGFVLLAGLLLFCGDLLARDFQGVRLLPFAAPTGGTLLILGWLIAAASAFARSKA</sequence>
<dbReference type="Proteomes" id="UP001201701">
    <property type="component" value="Unassembled WGS sequence"/>
</dbReference>
<keyword evidence="1" id="KW-1133">Transmembrane helix</keyword>
<dbReference type="RefSeq" id="WP_239365163.1">
    <property type="nucleotide sequence ID" value="NZ_JAKREW010000009.1"/>
</dbReference>
<keyword evidence="3" id="KW-1185">Reference proteome</keyword>